<dbReference type="InterPro" id="IPR047142">
    <property type="entry name" value="OryJ/VirC-like"/>
</dbReference>
<evidence type="ECO:0000313" key="2">
    <source>
        <dbReference type="Proteomes" id="UP000076727"/>
    </source>
</evidence>
<proteinExistence type="predicted"/>
<dbReference type="SUPFAM" id="SSF51182">
    <property type="entry name" value="RmlC-like cupins"/>
    <property type="match status" value="1"/>
</dbReference>
<dbReference type="Gene3D" id="2.60.120.10">
    <property type="entry name" value="Jelly Rolls"/>
    <property type="match status" value="1"/>
</dbReference>
<dbReference type="PANTHER" id="PTHR36156">
    <property type="entry name" value="SLR2101 PROTEIN"/>
    <property type="match status" value="1"/>
</dbReference>
<dbReference type="CDD" id="cd02231">
    <property type="entry name" value="cupin_BLL6423-like"/>
    <property type="match status" value="1"/>
</dbReference>
<evidence type="ECO:0000313" key="1">
    <source>
        <dbReference type="EMBL" id="KZT72846.1"/>
    </source>
</evidence>
<accession>A0A165T2S8</accession>
<dbReference type="Proteomes" id="UP000076727">
    <property type="component" value="Unassembled WGS sequence"/>
</dbReference>
<reference evidence="1 2" key="1">
    <citation type="journal article" date="2016" name="Mol. Biol. Evol.">
        <title>Comparative Genomics of Early-Diverging Mushroom-Forming Fungi Provides Insights into the Origins of Lignocellulose Decay Capabilities.</title>
        <authorList>
            <person name="Nagy L.G."/>
            <person name="Riley R."/>
            <person name="Tritt A."/>
            <person name="Adam C."/>
            <person name="Daum C."/>
            <person name="Floudas D."/>
            <person name="Sun H."/>
            <person name="Yadav J.S."/>
            <person name="Pangilinan J."/>
            <person name="Larsson K.H."/>
            <person name="Matsuura K."/>
            <person name="Barry K."/>
            <person name="Labutti K."/>
            <person name="Kuo R."/>
            <person name="Ohm R.A."/>
            <person name="Bhattacharya S.S."/>
            <person name="Shirouzu T."/>
            <person name="Yoshinaga Y."/>
            <person name="Martin F.M."/>
            <person name="Grigoriev I.V."/>
            <person name="Hibbett D.S."/>
        </authorList>
    </citation>
    <scope>NUCLEOTIDE SEQUENCE [LARGE SCALE GENOMIC DNA]</scope>
    <source>
        <strain evidence="1 2">L-15889</strain>
    </source>
</reference>
<organism evidence="1 2">
    <name type="scientific">Daedalea quercina L-15889</name>
    <dbReference type="NCBI Taxonomy" id="1314783"/>
    <lineage>
        <taxon>Eukaryota</taxon>
        <taxon>Fungi</taxon>
        <taxon>Dikarya</taxon>
        <taxon>Basidiomycota</taxon>
        <taxon>Agaricomycotina</taxon>
        <taxon>Agaricomycetes</taxon>
        <taxon>Polyporales</taxon>
        <taxon>Fomitopsis</taxon>
    </lineage>
</organism>
<dbReference type="InterPro" id="IPR011051">
    <property type="entry name" value="RmlC_Cupin_sf"/>
</dbReference>
<name>A0A165T2S8_9APHY</name>
<dbReference type="Gene3D" id="2.20.70.150">
    <property type="match status" value="1"/>
</dbReference>
<protein>
    <submittedName>
        <fullName evidence="1">Cupin domain protein</fullName>
    </submittedName>
</protein>
<dbReference type="OrthoDB" id="5840532at2759"/>
<gene>
    <name evidence="1" type="ORF">DAEQUDRAFT_762658</name>
</gene>
<dbReference type="AlphaFoldDB" id="A0A165T2S8"/>
<dbReference type="PANTHER" id="PTHR36156:SF2">
    <property type="entry name" value="CUPIN TYPE-2 DOMAIN-CONTAINING PROTEIN"/>
    <property type="match status" value="1"/>
</dbReference>
<sequence>MSTSDMPALPDVRRVVTGHNDAGIAVVRIQDTVAPKESPAFPGISGHQLWLTDDVPTDDNNSEVDGITRTADRDLGLVINGGSNLRYTDLAPGARAPMHRTSSLDYNVLVQGKIILEMEDGSETLVENPGDVVIQRGTIHAWRNAGPGWTRFVTVIIDAKPAVVGDRILGVEVRS</sequence>
<dbReference type="InterPro" id="IPR014710">
    <property type="entry name" value="RmlC-like_jellyroll"/>
</dbReference>
<dbReference type="STRING" id="1314783.A0A165T2S8"/>
<keyword evidence="2" id="KW-1185">Reference proteome</keyword>
<dbReference type="EMBL" id="KV429039">
    <property type="protein sequence ID" value="KZT72846.1"/>
    <property type="molecule type" value="Genomic_DNA"/>
</dbReference>